<dbReference type="InterPro" id="IPR013736">
    <property type="entry name" value="Xaa-Pro_dipept_C"/>
</dbReference>
<evidence type="ECO:0000256" key="1">
    <source>
        <dbReference type="ARBA" id="ARBA00022801"/>
    </source>
</evidence>
<name>A0ABS9Y0J3_9ACTN</name>
<dbReference type="InterPro" id="IPR050585">
    <property type="entry name" value="Xaa-Pro_dipeptidyl-ppase/CocE"/>
</dbReference>
<dbReference type="PANTHER" id="PTHR43056">
    <property type="entry name" value="PEPTIDASE S9 PROLYL OLIGOPEPTIDASE"/>
    <property type="match status" value="1"/>
</dbReference>
<keyword evidence="4" id="KW-1185">Reference proteome</keyword>
<dbReference type="SMART" id="SM00939">
    <property type="entry name" value="PepX_C"/>
    <property type="match status" value="1"/>
</dbReference>
<proteinExistence type="predicted"/>
<dbReference type="Pfam" id="PF02129">
    <property type="entry name" value="Peptidase_S15"/>
    <property type="match status" value="1"/>
</dbReference>
<accession>A0ABS9Y0J3</accession>
<dbReference type="Gene3D" id="3.40.50.1820">
    <property type="entry name" value="alpha/beta hydrolase"/>
    <property type="match status" value="2"/>
</dbReference>
<dbReference type="PANTHER" id="PTHR43056:SF10">
    <property type="entry name" value="COCE_NOND FAMILY, PUTATIVE (AFU_ORTHOLOGUE AFUA_7G00600)-RELATED"/>
    <property type="match status" value="1"/>
</dbReference>
<keyword evidence="1 3" id="KW-0378">Hydrolase</keyword>
<gene>
    <name evidence="3" type="ORF">MQP27_06435</name>
</gene>
<dbReference type="Gene3D" id="2.60.120.260">
    <property type="entry name" value="Galactose-binding domain-like"/>
    <property type="match status" value="1"/>
</dbReference>
<feature type="domain" description="Xaa-Pro dipeptidyl-peptidase C-terminal" evidence="2">
    <location>
        <begin position="338"/>
        <end position="595"/>
    </location>
</feature>
<sequence>MTDQLSRVALPVTSETPPTLYDRPAEYDDFIAERDVRVPMRDGVELCVDIYRPRTEEPLPALLAFAIYNKDLQGPDIATTIPPQPSWSPLWCGPQEAGDTRFLTSRGYIHVIGSPRAIGKSQGGGERTWDSYDLIEWIAEQSWCDGQVGMVGISGFGAEQMYVARQRPPHLKAIFPFDPRGAYGTLGGFREEYPGGVVHLFRYLVSHFGVFHQDKGAPGELGAEKETLWNEAMNNDDYKLHPHLYNVLTMKGQHLPAYFDVLIDPYEPEGTVERSEHEFAQIDIPVYTGSGWYAYTYKTHLQGAQTYWRHLDKAPKKMLFAGPAHLERPFHGLHSEILRWYDHWLKGLDTGILDEPPVRYWVTGANEWRTGQDWPLPETQWTPFYLNSWERLRPTPFVPASADDTIPPDSFVQMPLTHTRQVASLRYLSEPLPEDLTIAGPAVLKLFAAIDQDDTNWIVTLSDVGPDPSVRTVREGERDIDETLPKRELTRGWLKASNRALDEKRSTEWKPFHKLTRDARQPVVPGEVVEYDIEILATANEFRRGHRICLEISSLDTPTGVAGATNAEYVPYHVGSSRTTLHHVHHNTAYPSRLLLPVVPSER</sequence>
<evidence type="ECO:0000313" key="3">
    <source>
        <dbReference type="EMBL" id="MCI3270748.1"/>
    </source>
</evidence>
<dbReference type="SUPFAM" id="SSF49785">
    <property type="entry name" value="Galactose-binding domain-like"/>
    <property type="match status" value="1"/>
</dbReference>
<reference evidence="3" key="1">
    <citation type="submission" date="2022-03" db="EMBL/GenBank/DDBJ databases">
        <title>Streptomyces 7R015 and 7R016 isolated from Barleria lupulina in Thailand.</title>
        <authorList>
            <person name="Kanchanasin P."/>
            <person name="Phongsopitanun W."/>
            <person name="Tanasupawat S."/>
        </authorList>
    </citation>
    <scope>NUCLEOTIDE SEQUENCE</scope>
    <source>
        <strain evidence="3">7R015</strain>
    </source>
</reference>
<dbReference type="GO" id="GO:0016787">
    <property type="term" value="F:hydrolase activity"/>
    <property type="evidence" value="ECO:0007669"/>
    <property type="project" value="UniProtKB-KW"/>
</dbReference>
<dbReference type="Pfam" id="PF08530">
    <property type="entry name" value="PepX_C"/>
    <property type="match status" value="1"/>
</dbReference>
<evidence type="ECO:0000313" key="4">
    <source>
        <dbReference type="Proteomes" id="UP001165269"/>
    </source>
</evidence>
<organism evidence="3 4">
    <name type="scientific">Streptomyces cylindrosporus</name>
    <dbReference type="NCBI Taxonomy" id="2927583"/>
    <lineage>
        <taxon>Bacteria</taxon>
        <taxon>Bacillati</taxon>
        <taxon>Actinomycetota</taxon>
        <taxon>Actinomycetes</taxon>
        <taxon>Kitasatosporales</taxon>
        <taxon>Streptomycetaceae</taxon>
        <taxon>Streptomyces</taxon>
    </lineage>
</organism>
<dbReference type="InterPro" id="IPR000383">
    <property type="entry name" value="Xaa-Pro-like_dom"/>
</dbReference>
<dbReference type="Proteomes" id="UP001165269">
    <property type="component" value="Unassembled WGS sequence"/>
</dbReference>
<dbReference type="EMBL" id="JALDAY010000002">
    <property type="protein sequence ID" value="MCI3270748.1"/>
    <property type="molecule type" value="Genomic_DNA"/>
</dbReference>
<dbReference type="SUPFAM" id="SSF53474">
    <property type="entry name" value="alpha/beta-Hydrolases"/>
    <property type="match status" value="1"/>
</dbReference>
<dbReference type="RefSeq" id="WP_242762123.1">
    <property type="nucleotide sequence ID" value="NZ_JALDAY010000002.1"/>
</dbReference>
<comment type="caution">
    <text evidence="3">The sequence shown here is derived from an EMBL/GenBank/DDBJ whole genome shotgun (WGS) entry which is preliminary data.</text>
</comment>
<evidence type="ECO:0000259" key="2">
    <source>
        <dbReference type="SMART" id="SM00939"/>
    </source>
</evidence>
<dbReference type="InterPro" id="IPR008979">
    <property type="entry name" value="Galactose-bd-like_sf"/>
</dbReference>
<dbReference type="InterPro" id="IPR029058">
    <property type="entry name" value="AB_hydrolase_fold"/>
</dbReference>
<dbReference type="InterPro" id="IPR005674">
    <property type="entry name" value="CocE/Ser_esterase"/>
</dbReference>
<protein>
    <submittedName>
        <fullName evidence="3">CocE/NonD family hydrolase</fullName>
    </submittedName>
</protein>
<dbReference type="NCBIfam" id="TIGR00976">
    <property type="entry name" value="CocE_NonD"/>
    <property type="match status" value="2"/>
</dbReference>